<feature type="region of interest" description="Disordered" evidence="1">
    <location>
        <begin position="272"/>
        <end position="295"/>
    </location>
</feature>
<dbReference type="OrthoDB" id="4186102at2759"/>
<feature type="compositionally biased region" description="Basic residues" evidence="1">
    <location>
        <begin position="286"/>
        <end position="295"/>
    </location>
</feature>
<evidence type="ECO:0000256" key="1">
    <source>
        <dbReference type="SAM" id="MobiDB-lite"/>
    </source>
</evidence>
<gene>
    <name evidence="2" type="ORF">AJ80_02313</name>
</gene>
<protein>
    <submittedName>
        <fullName evidence="2">Uncharacterized protein</fullName>
    </submittedName>
</protein>
<comment type="caution">
    <text evidence="2">The sequence shown here is derived from an EMBL/GenBank/DDBJ whole genome shotgun (WGS) entry which is preliminary data.</text>
</comment>
<sequence>MTHSPQEHAAAHEIPESNECFREGSLTASFYCPPSSRASSPPSVGELFSRFASPRRSRSIDRGPGSSPENPIDLDETTDQGNNTEPLSEDQEASLVGGHAGCECGREREREHDSGTGHRRNSAAEPAQGMEGESPAQARSQSEPHPTGPARLSLSPSPAPEAINGRCLGGAGSDKENDEPSSPQTAPAEPVDNASSNGQSKGAHATSCDPLARPLDTSTGPHILVHREAEDGRLEFLVWAPIWQSEDEMVKVAPDRVKLYKGELNIGFAGGVRKRARSPSAEPRRSSRLKKQRRC</sequence>
<evidence type="ECO:0000313" key="3">
    <source>
        <dbReference type="Proteomes" id="UP000224634"/>
    </source>
</evidence>
<dbReference type="AlphaFoldDB" id="A0A2B7YSV9"/>
<evidence type="ECO:0000313" key="2">
    <source>
        <dbReference type="EMBL" id="PGH23707.1"/>
    </source>
</evidence>
<proteinExistence type="predicted"/>
<name>A0A2B7YSV9_POLH7</name>
<feature type="compositionally biased region" description="Low complexity" evidence="1">
    <location>
        <begin position="33"/>
        <end position="54"/>
    </location>
</feature>
<dbReference type="Proteomes" id="UP000224634">
    <property type="component" value="Unassembled WGS sequence"/>
</dbReference>
<dbReference type="EMBL" id="PDNA01000021">
    <property type="protein sequence ID" value="PGH23707.1"/>
    <property type="molecule type" value="Genomic_DNA"/>
</dbReference>
<accession>A0A2B7YSV9</accession>
<feature type="compositionally biased region" description="Basic and acidic residues" evidence="1">
    <location>
        <begin position="104"/>
        <end position="116"/>
    </location>
</feature>
<keyword evidence="3" id="KW-1185">Reference proteome</keyword>
<feature type="region of interest" description="Disordered" evidence="1">
    <location>
        <begin position="31"/>
        <end position="220"/>
    </location>
</feature>
<reference evidence="2 3" key="1">
    <citation type="submission" date="2017-10" db="EMBL/GenBank/DDBJ databases">
        <title>Comparative genomics in systemic dimorphic fungi from Ajellomycetaceae.</title>
        <authorList>
            <person name="Munoz J.F."/>
            <person name="Mcewen J.G."/>
            <person name="Clay O.K."/>
            <person name="Cuomo C.A."/>
        </authorList>
    </citation>
    <scope>NUCLEOTIDE SEQUENCE [LARGE SCALE GENOMIC DNA]</scope>
    <source>
        <strain evidence="2 3">UAMH7299</strain>
    </source>
</reference>
<organism evidence="2 3">
    <name type="scientific">Polytolypa hystricis (strain UAMH7299)</name>
    <dbReference type="NCBI Taxonomy" id="1447883"/>
    <lineage>
        <taxon>Eukaryota</taxon>
        <taxon>Fungi</taxon>
        <taxon>Dikarya</taxon>
        <taxon>Ascomycota</taxon>
        <taxon>Pezizomycotina</taxon>
        <taxon>Eurotiomycetes</taxon>
        <taxon>Eurotiomycetidae</taxon>
        <taxon>Onygenales</taxon>
        <taxon>Onygenales incertae sedis</taxon>
        <taxon>Polytolypa</taxon>
    </lineage>
</organism>